<dbReference type="AlphaFoldDB" id="A0A4Q5J1H5"/>
<dbReference type="InterPro" id="IPR012341">
    <property type="entry name" value="6hp_glycosidase-like_sf"/>
</dbReference>
<protein>
    <submittedName>
        <fullName evidence="3">AGE family epimerase/isomerase</fullName>
    </submittedName>
</protein>
<keyword evidence="2 3" id="KW-0413">Isomerase</keyword>
<dbReference type="GO" id="GO:0005975">
    <property type="term" value="P:carbohydrate metabolic process"/>
    <property type="evidence" value="ECO:0007669"/>
    <property type="project" value="InterPro"/>
</dbReference>
<proteinExistence type="inferred from homology"/>
<sequence length="416" mass="46281">MSTPTTGAETWFGPGPHHRWLEAEGDRLLDFARYSRHPAGGFAWLDGAGRPDLDRPVELWISCRMTHVFALGHMLGRPGCAPLVDHGLAALAGRFHDHDHGGWYATVDVQGIPATRAKTAYEHAFVVLATASATCAGRPGARGLLEEALQVHLGRFWDDEHGMVVEEWDEPFQKVDDYRGVNANMHTVEALLAAAGATGERSLLDKALRVVERVVHTLGPAHHWRLPEHFDPSWTPILDYNIAEPAHPFRPYGATIGHWLEWARLALHLRAELGADAPAWLLDDAKALFDASVAEGWAVDGRDGFVYTVDWEGHPVVHERMHWVVAEATATAAALHEATGDRSYAQWYATWWDHAATYFIDRGHGSWRHELDRDNRLSGVTWNGKPDVYHAFQATLIPRLPLAPYLPGALRDGLLD</sequence>
<evidence type="ECO:0000256" key="2">
    <source>
        <dbReference type="ARBA" id="ARBA00023235"/>
    </source>
</evidence>
<dbReference type="OrthoDB" id="9806359at2"/>
<name>A0A4Q5J1H5_9ACTN</name>
<evidence type="ECO:0000313" key="3">
    <source>
        <dbReference type="EMBL" id="RYU12362.1"/>
    </source>
</evidence>
<dbReference type="GO" id="GO:0016853">
    <property type="term" value="F:isomerase activity"/>
    <property type="evidence" value="ECO:0007669"/>
    <property type="project" value="UniProtKB-KW"/>
</dbReference>
<dbReference type="SUPFAM" id="SSF48208">
    <property type="entry name" value="Six-hairpin glycosidases"/>
    <property type="match status" value="1"/>
</dbReference>
<organism evidence="3 4">
    <name type="scientific">Nocardioides iriomotensis</name>
    <dbReference type="NCBI Taxonomy" id="715784"/>
    <lineage>
        <taxon>Bacteria</taxon>
        <taxon>Bacillati</taxon>
        <taxon>Actinomycetota</taxon>
        <taxon>Actinomycetes</taxon>
        <taxon>Propionibacteriales</taxon>
        <taxon>Nocardioidaceae</taxon>
        <taxon>Nocardioides</taxon>
    </lineage>
</organism>
<comment type="caution">
    <text evidence="3">The sequence shown here is derived from an EMBL/GenBank/DDBJ whole genome shotgun (WGS) entry which is preliminary data.</text>
</comment>
<dbReference type="Proteomes" id="UP000291189">
    <property type="component" value="Unassembled WGS sequence"/>
</dbReference>
<comment type="similarity">
    <text evidence="1">Belongs to the N-acylglucosamine 2-epimerase family.</text>
</comment>
<keyword evidence="4" id="KW-1185">Reference proteome</keyword>
<dbReference type="Pfam" id="PF07221">
    <property type="entry name" value="GlcNAc_2-epim"/>
    <property type="match status" value="1"/>
</dbReference>
<gene>
    <name evidence="3" type="ORF">ETU37_10145</name>
</gene>
<dbReference type="EMBL" id="SDPU01000021">
    <property type="protein sequence ID" value="RYU12362.1"/>
    <property type="molecule type" value="Genomic_DNA"/>
</dbReference>
<evidence type="ECO:0000313" key="4">
    <source>
        <dbReference type="Proteomes" id="UP000291189"/>
    </source>
</evidence>
<dbReference type="InterPro" id="IPR010819">
    <property type="entry name" value="AGE/CE"/>
</dbReference>
<dbReference type="PANTHER" id="PTHR15108">
    <property type="entry name" value="N-ACYLGLUCOSAMINE-2-EPIMERASE"/>
    <property type="match status" value="1"/>
</dbReference>
<dbReference type="RefSeq" id="WP_129987166.1">
    <property type="nucleotide sequence ID" value="NZ_SDPU01000021.1"/>
</dbReference>
<dbReference type="InterPro" id="IPR008928">
    <property type="entry name" value="6-hairpin_glycosidase_sf"/>
</dbReference>
<evidence type="ECO:0000256" key="1">
    <source>
        <dbReference type="ARBA" id="ARBA00008558"/>
    </source>
</evidence>
<accession>A0A4Q5J1H5</accession>
<dbReference type="Gene3D" id="1.50.10.10">
    <property type="match status" value="1"/>
</dbReference>
<reference evidence="3 4" key="1">
    <citation type="submission" date="2019-01" db="EMBL/GenBank/DDBJ databases">
        <title>Nocardioides guangzhouensis sp. nov., an actinobacterium isolated from soil.</title>
        <authorList>
            <person name="Fu Y."/>
            <person name="Cai Y."/>
            <person name="Lin Z."/>
            <person name="Chen P."/>
        </authorList>
    </citation>
    <scope>NUCLEOTIDE SEQUENCE [LARGE SCALE GENOMIC DNA]</scope>
    <source>
        <strain evidence="3 4">NBRC 105384</strain>
    </source>
</reference>